<name>A0ACA9MBG8_9GLOM</name>
<feature type="non-terminal residue" evidence="1">
    <location>
        <position position="1"/>
    </location>
</feature>
<evidence type="ECO:0000313" key="2">
    <source>
        <dbReference type="Proteomes" id="UP000789920"/>
    </source>
</evidence>
<proteinExistence type="predicted"/>
<organism evidence="1 2">
    <name type="scientific">Racocetra persica</name>
    <dbReference type="NCBI Taxonomy" id="160502"/>
    <lineage>
        <taxon>Eukaryota</taxon>
        <taxon>Fungi</taxon>
        <taxon>Fungi incertae sedis</taxon>
        <taxon>Mucoromycota</taxon>
        <taxon>Glomeromycotina</taxon>
        <taxon>Glomeromycetes</taxon>
        <taxon>Diversisporales</taxon>
        <taxon>Gigasporaceae</taxon>
        <taxon>Racocetra</taxon>
    </lineage>
</organism>
<reference evidence="1" key="1">
    <citation type="submission" date="2021-06" db="EMBL/GenBank/DDBJ databases">
        <authorList>
            <person name="Kallberg Y."/>
            <person name="Tangrot J."/>
            <person name="Rosling A."/>
        </authorList>
    </citation>
    <scope>NUCLEOTIDE SEQUENCE</scope>
    <source>
        <strain evidence="1">MA461A</strain>
    </source>
</reference>
<evidence type="ECO:0000313" key="1">
    <source>
        <dbReference type="EMBL" id="CAG8580985.1"/>
    </source>
</evidence>
<gene>
    <name evidence="1" type="ORF">RPERSI_LOCUS5145</name>
</gene>
<dbReference type="EMBL" id="CAJVQC010007564">
    <property type="protein sequence ID" value="CAG8580985.1"/>
    <property type="molecule type" value="Genomic_DNA"/>
</dbReference>
<keyword evidence="2" id="KW-1185">Reference proteome</keyword>
<sequence length="563" mass="64773">KYIAKNRAFNSESKIKTSIEKCHIKLTSPKDKKELFLLNNCIDISSFQSLPQKLVNIMIQSKNFNYNSFFNNLYFQADFPLIELNFERDTIKLTKEIKTAVDNALNNERPYQELIKVFNTFGYLLSLKVILGQKLYRSCILQKRLDLVDEQIEFKENYSSELDKLFILWKDQYGFDEKYLMSINGKVVRKNDIEKWLNEHLRQDFKLLRIIDQSELVPLYELFEEPIRGNIKSILGIDNLPKILMTGVVQIVKGVNYYNVDFPCHLESSNYHIFANITRSNKHSFDVIDEAIVKIRSGSRTGFLARIENFYEINDINPENLQIMWMLIGFPDEINFYSPYTRELSIISMEIQNVDSGKTSVLIDVPENLPANSRIVLSFEYPLSNDYSKTQDGKIELKIDYNPFDNNDSTYSEGTMPGNEPEIDVHEDDNVESESENDNIESESENDNDEGESEDDAENGSESDKVGESEDAENGSESDKVESGTESGYESDGAESEYESDGAESEYESDGAESEYSSINAEYNIKYSLYSYIFIFNHEFIKADVSNSEHKNLHLKAIGSSIN</sequence>
<dbReference type="Proteomes" id="UP000789920">
    <property type="component" value="Unassembled WGS sequence"/>
</dbReference>
<protein>
    <submittedName>
        <fullName evidence="1">24496_t:CDS:1</fullName>
    </submittedName>
</protein>
<accession>A0ACA9MBG8</accession>
<comment type="caution">
    <text evidence="1">The sequence shown here is derived from an EMBL/GenBank/DDBJ whole genome shotgun (WGS) entry which is preliminary data.</text>
</comment>